<protein>
    <submittedName>
        <fullName evidence="1">Uncharacterized protein</fullName>
    </submittedName>
</protein>
<dbReference type="RefSeq" id="WP_147052515.1">
    <property type="nucleotide sequence ID" value="NZ_CP042437.1"/>
</dbReference>
<organism evidence="1 2">
    <name type="scientific">Mucilaginibacter ginsenosidivorax</name>
    <dbReference type="NCBI Taxonomy" id="862126"/>
    <lineage>
        <taxon>Bacteria</taxon>
        <taxon>Pseudomonadati</taxon>
        <taxon>Bacteroidota</taxon>
        <taxon>Sphingobacteriia</taxon>
        <taxon>Sphingobacteriales</taxon>
        <taxon>Sphingobacteriaceae</taxon>
        <taxon>Mucilaginibacter</taxon>
    </lineage>
</organism>
<evidence type="ECO:0000313" key="1">
    <source>
        <dbReference type="EMBL" id="QEC75364.1"/>
    </source>
</evidence>
<accession>A0A5B8VUN1</accession>
<dbReference type="OrthoDB" id="656959at2"/>
<keyword evidence="2" id="KW-1185">Reference proteome</keyword>
<gene>
    <name evidence="1" type="ORF">FSB76_05180</name>
</gene>
<reference evidence="1 2" key="1">
    <citation type="journal article" date="2013" name="J. Microbiol.">
        <title>Mucilaginibacter ginsenosidivorax sp. nov., with ginsenoside converting activity isolated from sediment.</title>
        <authorList>
            <person name="Kim J.K."/>
            <person name="Choi T.E."/>
            <person name="Liu Q.M."/>
            <person name="Park H.Y."/>
            <person name="Yi T.H."/>
            <person name="Yoon M.H."/>
            <person name="Kim S.C."/>
            <person name="Im W.T."/>
        </authorList>
    </citation>
    <scope>NUCLEOTIDE SEQUENCE [LARGE SCALE GENOMIC DNA]</scope>
    <source>
        <strain evidence="1 2">KHI28</strain>
    </source>
</reference>
<proteinExistence type="predicted"/>
<evidence type="ECO:0000313" key="2">
    <source>
        <dbReference type="Proteomes" id="UP000321362"/>
    </source>
</evidence>
<name>A0A5B8VUN1_9SPHI</name>
<dbReference type="AlphaFoldDB" id="A0A5B8VUN1"/>
<dbReference type="EMBL" id="CP042437">
    <property type="protein sequence ID" value="QEC75364.1"/>
    <property type="molecule type" value="Genomic_DNA"/>
</dbReference>
<dbReference type="KEGG" id="mgk:FSB76_05180"/>
<sequence>MLSFSCFANTAPLKDTTYTIVQARRMAKKRITITRETIKGYQPGFDNCVFTNQYTAANRLKKYPYSVATKIMLVSYYGGGQPNKDIKIDSPFIAPIPSTHEQYKHYMGLVIKNKKLDYSTLIETKALNHKQVEELTNIIFNYEYAGMKNYTVTGFAACFEPRNSILFFDENGEIFDHLDICFHCNNYESASKKLSIGTACVQKFDMLARFFIKAGIRYGADNKVPLD</sequence>
<dbReference type="Proteomes" id="UP000321362">
    <property type="component" value="Chromosome"/>
</dbReference>